<evidence type="ECO:0000313" key="4">
    <source>
        <dbReference type="EMBL" id="ETS78025.1"/>
    </source>
</evidence>
<evidence type="ECO:0000259" key="3">
    <source>
        <dbReference type="PROSITE" id="PS51387"/>
    </source>
</evidence>
<dbReference type="PANTHER" id="PTHR13878:SF91">
    <property type="entry name" value="FAD BINDING DOMAIN PROTEIN (AFU_ORTHOLOGUE AFUA_6G12070)-RELATED"/>
    <property type="match status" value="1"/>
</dbReference>
<gene>
    <name evidence="4" type="ORF">PFICI_10087</name>
</gene>
<proteinExistence type="inferred from homology"/>
<dbReference type="InterPro" id="IPR036318">
    <property type="entry name" value="FAD-bd_PCMH-like_sf"/>
</dbReference>
<dbReference type="GO" id="GO:0016491">
    <property type="term" value="F:oxidoreductase activity"/>
    <property type="evidence" value="ECO:0007669"/>
    <property type="project" value="UniProtKB-KW"/>
</dbReference>
<dbReference type="GO" id="GO:0071949">
    <property type="term" value="F:FAD binding"/>
    <property type="evidence" value="ECO:0007669"/>
    <property type="project" value="InterPro"/>
</dbReference>
<sequence length="626" mass="68109">METPVMTSPIAEKVLHSIAVSSVKYFDYETIQLTPKALDNHPDITASYDFASAQTRLNGNISTPKCKFMPGDAEWPTESQWQNFNISLGGALVQGVPSAAVCYPEWPQYDEAKCAEVTELWSDPEANDPTGLNFPLFEGVTCVPPAFARPNATCIMGGKPAYVVNVTNVAQIQLAINFARNQNLRLNIKNTGHDFIGKSTGAGALSIWTHFLRDIKYLGDSFVDASGRNGSAFKVGAGVTVGELYKAANDTGVQVTGGIARTVGVAGGYIAGGGNGPLISKYGMAADQVVSLEVVLPSGQFVSVDQENFPDLFFALRGGGGSTWGVVTSIVIRAYPKTRITKSTYSFGSGVPLDTFWAGAEALFAQFPKWPKAGIYSYWSFQCSNSTGCVFSMAPQLAPDLSAKEVLALSQPLFDRLDELDIPLDNLTTVEFDDYLSAFDDSWPESTNTAGSWAFHTGSRLFPASNWEDAETVAAQMAIFRHTAESSGSFFGYNVQPASNPLVNQTNAVDPAWRGTCLFLMSAAFWSQNTTAPEIAAANQELVQRLQPWREIAPNGGAYLNEADANEPNWQKTFWGDNYDYLYGLKQKYDPTGVLYAHTAVGSEDWYITDQLDYYPTQNGRLCRVN</sequence>
<feature type="domain" description="FAD-binding PCMH-type" evidence="3">
    <location>
        <begin position="156"/>
        <end position="337"/>
    </location>
</feature>
<dbReference type="PROSITE" id="PS51387">
    <property type="entry name" value="FAD_PCMH"/>
    <property type="match status" value="1"/>
</dbReference>
<dbReference type="GeneID" id="19275100"/>
<evidence type="ECO:0000256" key="2">
    <source>
        <dbReference type="ARBA" id="ARBA00023002"/>
    </source>
</evidence>
<dbReference type="AlphaFoldDB" id="W3WVY9"/>
<dbReference type="eggNOG" id="ENOG502QUV4">
    <property type="taxonomic scope" value="Eukaryota"/>
</dbReference>
<dbReference type="PANTHER" id="PTHR13878">
    <property type="entry name" value="GULONOLACTONE OXIDASE"/>
    <property type="match status" value="1"/>
</dbReference>
<dbReference type="OMA" id="ARTDANC"/>
<dbReference type="Gene3D" id="3.30.465.10">
    <property type="match status" value="2"/>
</dbReference>
<dbReference type="Proteomes" id="UP000030651">
    <property type="component" value="Unassembled WGS sequence"/>
</dbReference>
<evidence type="ECO:0000256" key="1">
    <source>
        <dbReference type="ARBA" id="ARBA00005466"/>
    </source>
</evidence>
<dbReference type="EMBL" id="KI912115">
    <property type="protein sequence ID" value="ETS78025.1"/>
    <property type="molecule type" value="Genomic_DNA"/>
</dbReference>
<dbReference type="Pfam" id="PF01565">
    <property type="entry name" value="FAD_binding_4"/>
    <property type="match status" value="1"/>
</dbReference>
<name>W3WVY9_PESFW</name>
<dbReference type="RefSeq" id="XP_007836859.1">
    <property type="nucleotide sequence ID" value="XM_007838668.1"/>
</dbReference>
<dbReference type="InterPro" id="IPR012951">
    <property type="entry name" value="BBE"/>
</dbReference>
<dbReference type="OrthoDB" id="9983560at2759"/>
<dbReference type="Pfam" id="PF08031">
    <property type="entry name" value="BBE"/>
    <property type="match status" value="1"/>
</dbReference>
<accession>W3WVY9</accession>
<keyword evidence="5" id="KW-1185">Reference proteome</keyword>
<dbReference type="HOGENOM" id="CLU_018354_4_2_1"/>
<dbReference type="STRING" id="1229662.W3WVY9"/>
<reference evidence="5" key="1">
    <citation type="journal article" date="2015" name="BMC Genomics">
        <title>Genomic and transcriptomic analysis of the endophytic fungus Pestalotiopsis fici reveals its lifestyle and high potential for synthesis of natural products.</title>
        <authorList>
            <person name="Wang X."/>
            <person name="Zhang X."/>
            <person name="Liu L."/>
            <person name="Xiang M."/>
            <person name="Wang W."/>
            <person name="Sun X."/>
            <person name="Che Y."/>
            <person name="Guo L."/>
            <person name="Liu G."/>
            <person name="Guo L."/>
            <person name="Wang C."/>
            <person name="Yin W.B."/>
            <person name="Stadler M."/>
            <person name="Zhang X."/>
            <person name="Liu X."/>
        </authorList>
    </citation>
    <scope>NUCLEOTIDE SEQUENCE [LARGE SCALE GENOMIC DNA]</scope>
    <source>
        <strain evidence="5">W106-1 / CGMCC3.15140</strain>
    </source>
</reference>
<keyword evidence="2" id="KW-0560">Oxidoreductase</keyword>
<dbReference type="KEGG" id="pfy:PFICI_10087"/>
<dbReference type="InterPro" id="IPR016166">
    <property type="entry name" value="FAD-bd_PCMH"/>
</dbReference>
<evidence type="ECO:0000313" key="5">
    <source>
        <dbReference type="Proteomes" id="UP000030651"/>
    </source>
</evidence>
<dbReference type="InParanoid" id="W3WVY9"/>
<dbReference type="InterPro" id="IPR006094">
    <property type="entry name" value="Oxid_FAD_bind_N"/>
</dbReference>
<protein>
    <recommendedName>
        <fullName evidence="3">FAD-binding PCMH-type domain-containing protein</fullName>
    </recommendedName>
</protein>
<dbReference type="InterPro" id="IPR050432">
    <property type="entry name" value="FAD-linked_Oxidoreductases_BP"/>
</dbReference>
<organism evidence="4 5">
    <name type="scientific">Pestalotiopsis fici (strain W106-1 / CGMCC3.15140)</name>
    <dbReference type="NCBI Taxonomy" id="1229662"/>
    <lineage>
        <taxon>Eukaryota</taxon>
        <taxon>Fungi</taxon>
        <taxon>Dikarya</taxon>
        <taxon>Ascomycota</taxon>
        <taxon>Pezizomycotina</taxon>
        <taxon>Sordariomycetes</taxon>
        <taxon>Xylariomycetidae</taxon>
        <taxon>Amphisphaeriales</taxon>
        <taxon>Sporocadaceae</taxon>
        <taxon>Pestalotiopsis</taxon>
    </lineage>
</organism>
<comment type="similarity">
    <text evidence="1">Belongs to the oxygen-dependent FAD-linked oxidoreductase family.</text>
</comment>
<dbReference type="SUPFAM" id="SSF56176">
    <property type="entry name" value="FAD-binding/transporter-associated domain-like"/>
    <property type="match status" value="1"/>
</dbReference>
<dbReference type="InterPro" id="IPR016169">
    <property type="entry name" value="FAD-bd_PCMH_sub2"/>
</dbReference>